<organism evidence="1 2">
    <name type="scientific">Elysia marginata</name>
    <dbReference type="NCBI Taxonomy" id="1093978"/>
    <lineage>
        <taxon>Eukaryota</taxon>
        <taxon>Metazoa</taxon>
        <taxon>Spiralia</taxon>
        <taxon>Lophotrochozoa</taxon>
        <taxon>Mollusca</taxon>
        <taxon>Gastropoda</taxon>
        <taxon>Heterobranchia</taxon>
        <taxon>Euthyneura</taxon>
        <taxon>Panpulmonata</taxon>
        <taxon>Sacoglossa</taxon>
        <taxon>Placobranchoidea</taxon>
        <taxon>Plakobranchidae</taxon>
        <taxon>Elysia</taxon>
    </lineage>
</organism>
<dbReference type="InterPro" id="IPR001888">
    <property type="entry name" value="Transposase_1"/>
</dbReference>
<sequence>MTWKYPSSSVTKKFEVQRSASRVVAIVLWDAKGVSLLDILPQGQCINAAQYCSSLDRLRDAIRRKRTGLLRRGVSARYCHFSFSKPYTAMIAVIRLGNSSSSCLESRPRTL</sequence>
<dbReference type="Gene3D" id="3.30.420.10">
    <property type="entry name" value="Ribonuclease H-like superfamily/Ribonuclease H"/>
    <property type="match status" value="1"/>
</dbReference>
<comment type="caution">
    <text evidence="1">The sequence shown here is derived from an EMBL/GenBank/DDBJ whole genome shotgun (WGS) entry which is preliminary data.</text>
</comment>
<name>A0AAV4JHI3_9GAST</name>
<evidence type="ECO:0000313" key="1">
    <source>
        <dbReference type="EMBL" id="GFS21328.1"/>
    </source>
</evidence>
<accession>A0AAV4JHI3</accession>
<dbReference type="Pfam" id="PF01359">
    <property type="entry name" value="Transposase_1"/>
    <property type="match status" value="1"/>
</dbReference>
<dbReference type="GO" id="GO:0003676">
    <property type="term" value="F:nucleic acid binding"/>
    <property type="evidence" value="ECO:0007669"/>
    <property type="project" value="InterPro"/>
</dbReference>
<evidence type="ECO:0000313" key="2">
    <source>
        <dbReference type="Proteomes" id="UP000762676"/>
    </source>
</evidence>
<gene>
    <name evidence="1" type="ORF">ElyMa_006921500</name>
</gene>
<proteinExistence type="predicted"/>
<dbReference type="AlphaFoldDB" id="A0AAV4JHI3"/>
<dbReference type="EMBL" id="BMAT01013852">
    <property type="protein sequence ID" value="GFS21328.1"/>
    <property type="molecule type" value="Genomic_DNA"/>
</dbReference>
<keyword evidence="2" id="KW-1185">Reference proteome</keyword>
<protein>
    <submittedName>
        <fullName evidence="1">Histone-lysine N-methyltransferase SETMAR</fullName>
    </submittedName>
</protein>
<dbReference type="InterPro" id="IPR036397">
    <property type="entry name" value="RNaseH_sf"/>
</dbReference>
<reference evidence="1 2" key="1">
    <citation type="journal article" date="2021" name="Elife">
        <title>Chloroplast acquisition without the gene transfer in kleptoplastic sea slugs, Plakobranchus ocellatus.</title>
        <authorList>
            <person name="Maeda T."/>
            <person name="Takahashi S."/>
            <person name="Yoshida T."/>
            <person name="Shimamura S."/>
            <person name="Takaki Y."/>
            <person name="Nagai Y."/>
            <person name="Toyoda A."/>
            <person name="Suzuki Y."/>
            <person name="Arimoto A."/>
            <person name="Ishii H."/>
            <person name="Satoh N."/>
            <person name="Nishiyama T."/>
            <person name="Hasebe M."/>
            <person name="Maruyama T."/>
            <person name="Minagawa J."/>
            <person name="Obokata J."/>
            <person name="Shigenobu S."/>
        </authorList>
    </citation>
    <scope>NUCLEOTIDE SEQUENCE [LARGE SCALE GENOMIC DNA]</scope>
</reference>
<dbReference type="Proteomes" id="UP000762676">
    <property type="component" value="Unassembled WGS sequence"/>
</dbReference>